<dbReference type="GO" id="GO:0098552">
    <property type="term" value="C:side of membrane"/>
    <property type="evidence" value="ECO:0007669"/>
    <property type="project" value="UniProtKB-KW"/>
</dbReference>
<organism evidence="19 20">
    <name type="scientific">Blastomyces percursus</name>
    <dbReference type="NCBI Taxonomy" id="1658174"/>
    <lineage>
        <taxon>Eukaryota</taxon>
        <taxon>Fungi</taxon>
        <taxon>Dikarya</taxon>
        <taxon>Ascomycota</taxon>
        <taxon>Pezizomycotina</taxon>
        <taxon>Eurotiomycetes</taxon>
        <taxon>Eurotiomycetidae</taxon>
        <taxon>Onygenales</taxon>
        <taxon>Ajellomycetaceae</taxon>
        <taxon>Blastomyces</taxon>
    </lineage>
</organism>
<dbReference type="GO" id="GO:0005886">
    <property type="term" value="C:plasma membrane"/>
    <property type="evidence" value="ECO:0007669"/>
    <property type="project" value="UniProtKB-SubCell"/>
</dbReference>
<evidence type="ECO:0000256" key="16">
    <source>
        <dbReference type="SAM" id="MobiDB-lite"/>
    </source>
</evidence>
<dbReference type="VEuPathDB" id="FungiDB:ACJ73_08520"/>
<dbReference type="EMBL" id="LGTZ01002037">
    <property type="protein sequence ID" value="OJD20147.1"/>
    <property type="molecule type" value="Genomic_DNA"/>
</dbReference>
<feature type="region of interest" description="Disordered" evidence="16">
    <location>
        <begin position="444"/>
        <end position="500"/>
    </location>
</feature>
<dbReference type="PANTHER" id="PTHR47966:SF75">
    <property type="entry name" value="ENDOPEPTIDASE (CTSD), PUTATIVE (AFU_ORTHOLOGUE AFUA_4G07040)-RELATED"/>
    <property type="match status" value="1"/>
</dbReference>
<dbReference type="PANTHER" id="PTHR47966">
    <property type="entry name" value="BETA-SITE APP-CLEAVING ENZYME, ISOFORM A-RELATED"/>
    <property type="match status" value="1"/>
</dbReference>
<evidence type="ECO:0000313" key="20">
    <source>
        <dbReference type="Proteomes" id="UP000242791"/>
    </source>
</evidence>
<evidence type="ECO:0000256" key="12">
    <source>
        <dbReference type="ARBA" id="ARBA00070306"/>
    </source>
</evidence>
<evidence type="ECO:0000256" key="5">
    <source>
        <dbReference type="ARBA" id="ARBA00022670"/>
    </source>
</evidence>
<evidence type="ECO:0000256" key="1">
    <source>
        <dbReference type="ARBA" id="ARBA00004609"/>
    </source>
</evidence>
<evidence type="ECO:0000313" key="19">
    <source>
        <dbReference type="EMBL" id="OJD20147.1"/>
    </source>
</evidence>
<evidence type="ECO:0000256" key="2">
    <source>
        <dbReference type="ARBA" id="ARBA00007447"/>
    </source>
</evidence>
<dbReference type="AlphaFoldDB" id="A0A1J9QIW5"/>
<evidence type="ECO:0000256" key="9">
    <source>
        <dbReference type="ARBA" id="ARBA00023136"/>
    </source>
</evidence>
<dbReference type="Proteomes" id="UP000242791">
    <property type="component" value="Unassembled WGS sequence"/>
</dbReference>
<dbReference type="CDD" id="cd05471">
    <property type="entry name" value="pepsin_like"/>
    <property type="match status" value="1"/>
</dbReference>
<keyword evidence="5 15" id="KW-0645">Protease</keyword>
<dbReference type="FunFam" id="2.40.70.10:FF:000060">
    <property type="entry name" value="Aspartic-type endopeptidase ctsD"/>
    <property type="match status" value="1"/>
</dbReference>
<gene>
    <name evidence="19" type="ORF">ACJ73_08520</name>
</gene>
<protein>
    <recommendedName>
        <fullName evidence="12">Probable aspartic-type endopeptidase CTSD</fullName>
    </recommendedName>
</protein>
<evidence type="ECO:0000256" key="11">
    <source>
        <dbReference type="ARBA" id="ARBA00023288"/>
    </source>
</evidence>
<name>A0A1J9QIW5_9EURO</name>
<keyword evidence="6 15" id="KW-0064">Aspartyl protease</keyword>
<feature type="disulfide bond" evidence="14">
    <location>
        <begin position="162"/>
        <end position="167"/>
    </location>
</feature>
<evidence type="ECO:0000256" key="15">
    <source>
        <dbReference type="RuleBase" id="RU000454"/>
    </source>
</evidence>
<dbReference type="GO" id="GO:0004190">
    <property type="term" value="F:aspartic-type endopeptidase activity"/>
    <property type="evidence" value="ECO:0007669"/>
    <property type="project" value="UniProtKB-KW"/>
</dbReference>
<dbReference type="Gene3D" id="2.40.70.10">
    <property type="entry name" value="Acid Proteases"/>
    <property type="match status" value="2"/>
</dbReference>
<dbReference type="InterPro" id="IPR034164">
    <property type="entry name" value="Pepsin-like_dom"/>
</dbReference>
<keyword evidence="14" id="KW-1015">Disulfide bond</keyword>
<dbReference type="PRINTS" id="PR00792">
    <property type="entry name" value="PEPSIN"/>
</dbReference>
<comment type="caution">
    <text evidence="19">The sequence shown here is derived from an EMBL/GenBank/DDBJ whole genome shotgun (WGS) entry which is preliminary data.</text>
</comment>
<evidence type="ECO:0000259" key="18">
    <source>
        <dbReference type="PROSITE" id="PS51767"/>
    </source>
</evidence>
<keyword evidence="20" id="KW-1185">Reference proteome</keyword>
<keyword evidence="9" id="KW-0472">Membrane</keyword>
<keyword evidence="3" id="KW-1003">Cell membrane</keyword>
<dbReference type="InterPro" id="IPR033121">
    <property type="entry name" value="PEPTIDASE_A1"/>
</dbReference>
<feature type="signal peptide" evidence="17">
    <location>
        <begin position="1"/>
        <end position="25"/>
    </location>
</feature>
<feature type="compositionally biased region" description="Polar residues" evidence="16">
    <location>
        <begin position="447"/>
        <end position="462"/>
    </location>
</feature>
<keyword evidence="10" id="KW-0325">Glycoprotein</keyword>
<evidence type="ECO:0000256" key="7">
    <source>
        <dbReference type="ARBA" id="ARBA00022801"/>
    </source>
</evidence>
<feature type="active site" evidence="13">
    <location>
        <position position="149"/>
    </location>
</feature>
<dbReference type="PROSITE" id="PS51767">
    <property type="entry name" value="PEPTIDASE_A1"/>
    <property type="match status" value="1"/>
</dbReference>
<keyword evidence="4" id="KW-0336">GPI-anchor</keyword>
<reference evidence="19 20" key="1">
    <citation type="submission" date="2015-08" db="EMBL/GenBank/DDBJ databases">
        <title>Emmonsia species relationships and genome sequence.</title>
        <authorList>
            <person name="Cuomo C.A."/>
            <person name="Schwartz I.S."/>
            <person name="Kenyon C."/>
            <person name="De Hoog G.S."/>
            <person name="Govender N.P."/>
            <person name="Botha A."/>
            <person name="Moreno L."/>
            <person name="De Vries M."/>
            <person name="Munoz J.F."/>
            <person name="Stielow J.B."/>
        </authorList>
    </citation>
    <scope>NUCLEOTIDE SEQUENCE [LARGE SCALE GENOMIC DNA]</scope>
    <source>
        <strain evidence="19 20">EI222</strain>
    </source>
</reference>
<dbReference type="InterPro" id="IPR001969">
    <property type="entry name" value="Aspartic_peptidase_AS"/>
</dbReference>
<dbReference type="SUPFAM" id="SSF50630">
    <property type="entry name" value="Acid proteases"/>
    <property type="match status" value="1"/>
</dbReference>
<dbReference type="GO" id="GO:0006508">
    <property type="term" value="P:proteolysis"/>
    <property type="evidence" value="ECO:0007669"/>
    <property type="project" value="UniProtKB-KW"/>
</dbReference>
<proteinExistence type="inferred from homology"/>
<dbReference type="OrthoDB" id="28208at2759"/>
<evidence type="ECO:0000256" key="14">
    <source>
        <dbReference type="PIRSR" id="PIRSR601461-2"/>
    </source>
</evidence>
<feature type="domain" description="Peptidase A1" evidence="18">
    <location>
        <begin position="131"/>
        <end position="441"/>
    </location>
</feature>
<evidence type="ECO:0000256" key="6">
    <source>
        <dbReference type="ARBA" id="ARBA00022750"/>
    </source>
</evidence>
<accession>A0A1J9QIW5</accession>
<dbReference type="InterPro" id="IPR021109">
    <property type="entry name" value="Peptidase_aspartic_dom_sf"/>
</dbReference>
<evidence type="ECO:0000256" key="3">
    <source>
        <dbReference type="ARBA" id="ARBA00022475"/>
    </source>
</evidence>
<sequence length="524" mass="57315">MRLPSSPWLLSLQLLLLASTDVVSAFFPYNPVTNANAKGNGLLFPDLAKLDLKGLKGLKERFYSYSPSRCESKGAFLPPLPLKDLKEPIKLDIIKVRGIVRRQNIFKIYHADPTTIPNSLAISSDGYDYSYFSIMSFGSERQPMWMLMDTGAANTWLISSDCTLEPCKIHNTFGTEDSKSLSISDIPFDVAYGTGKVSGVLVNDSISFAGFDLPNVSFGSVLDMSTEFMNYPMDGILGLSRGPAYKVKVPTVMEELRMGGLLKKNIIGINLQRHDDGARDGQIVFGDIDKSKFVGDISYTKTVPNVGHWEVPVHDIFVDGKPLNFQSKNGIFDTGTSYVLIPYDDAKRIHDAIGTAVKNPEWDTYWDLPCSTKTRIELVVSGVKYLMSPKDYVGDALENGMCRSRIVGHQPFGDNEWLLGSTFLKNVYTVFDFDENRIGLAMRADNEGSSDPSSPNQKPPTASGSPPVSPVGPPSEANSGGPKPAESSQKSPDSSDGVKVISTSSTAPLLWISLVLLSSTFSPW</sequence>
<keyword evidence="7 15" id="KW-0378">Hydrolase</keyword>
<dbReference type="STRING" id="1658174.A0A1J9QIW5"/>
<keyword evidence="8" id="KW-0843">Virulence</keyword>
<keyword evidence="11" id="KW-0449">Lipoprotein</keyword>
<evidence type="ECO:0000256" key="17">
    <source>
        <dbReference type="SAM" id="SignalP"/>
    </source>
</evidence>
<comment type="similarity">
    <text evidence="2 15">Belongs to the peptidase A1 family.</text>
</comment>
<keyword evidence="17" id="KW-0732">Signal</keyword>
<evidence type="ECO:0000256" key="10">
    <source>
        <dbReference type="ARBA" id="ARBA00023180"/>
    </source>
</evidence>
<evidence type="ECO:0000256" key="4">
    <source>
        <dbReference type="ARBA" id="ARBA00022622"/>
    </source>
</evidence>
<dbReference type="Pfam" id="PF00026">
    <property type="entry name" value="Asp"/>
    <property type="match status" value="1"/>
</dbReference>
<feature type="active site" evidence="13">
    <location>
        <position position="333"/>
    </location>
</feature>
<evidence type="ECO:0000256" key="13">
    <source>
        <dbReference type="PIRSR" id="PIRSR601461-1"/>
    </source>
</evidence>
<feature type="chain" id="PRO_5012476057" description="Probable aspartic-type endopeptidase CTSD" evidence="17">
    <location>
        <begin position="26"/>
        <end position="524"/>
    </location>
</feature>
<dbReference type="PROSITE" id="PS00141">
    <property type="entry name" value="ASP_PROTEASE"/>
    <property type="match status" value="1"/>
</dbReference>
<evidence type="ECO:0000256" key="8">
    <source>
        <dbReference type="ARBA" id="ARBA00023026"/>
    </source>
</evidence>
<dbReference type="InterPro" id="IPR001461">
    <property type="entry name" value="Aspartic_peptidase_A1"/>
</dbReference>
<comment type="subcellular location">
    <subcellularLocation>
        <location evidence="1">Cell membrane</location>
        <topology evidence="1">Lipid-anchor</topology>
        <topology evidence="1">GPI-anchor</topology>
    </subcellularLocation>
</comment>